<keyword evidence="2" id="KW-1185">Reference proteome</keyword>
<evidence type="ECO:0000313" key="2">
    <source>
        <dbReference type="Proteomes" id="UP001642484"/>
    </source>
</evidence>
<dbReference type="Proteomes" id="UP001642484">
    <property type="component" value="Unassembled WGS sequence"/>
</dbReference>
<dbReference type="EMBL" id="CAXAMN010003892">
    <property type="protein sequence ID" value="CAK9006772.1"/>
    <property type="molecule type" value="Genomic_DNA"/>
</dbReference>
<accession>A0ABP0IXD7</accession>
<comment type="caution">
    <text evidence="1">The sequence shown here is derived from an EMBL/GenBank/DDBJ whole genome shotgun (WGS) entry which is preliminary data.</text>
</comment>
<name>A0ABP0IXD7_9DINO</name>
<sequence length="170" mass="19020">MDLESLLNFAGDVLREPQRSKFCSLLHDVGAANFPLVVDGQSIIAGEVISYGVFPFVVGQGFVDVSNQQDRVTVSFPDLGKKSMTLREGLQIMCSGLATSVENKKFIFDLTASLHYRPEFDFSWDVTHFQVIVDCDELALGVCKKNHDFVIYKGLFNLTWCGIRAPRLLH</sequence>
<evidence type="ECO:0000313" key="1">
    <source>
        <dbReference type="EMBL" id="CAK9006772.1"/>
    </source>
</evidence>
<reference evidence="1 2" key="1">
    <citation type="submission" date="2024-02" db="EMBL/GenBank/DDBJ databases">
        <authorList>
            <person name="Chen Y."/>
            <person name="Shah S."/>
            <person name="Dougan E. K."/>
            <person name="Thang M."/>
            <person name="Chan C."/>
        </authorList>
    </citation>
    <scope>NUCLEOTIDE SEQUENCE [LARGE SCALE GENOMIC DNA]</scope>
</reference>
<organism evidence="1 2">
    <name type="scientific">Durusdinium trenchii</name>
    <dbReference type="NCBI Taxonomy" id="1381693"/>
    <lineage>
        <taxon>Eukaryota</taxon>
        <taxon>Sar</taxon>
        <taxon>Alveolata</taxon>
        <taxon>Dinophyceae</taxon>
        <taxon>Suessiales</taxon>
        <taxon>Symbiodiniaceae</taxon>
        <taxon>Durusdinium</taxon>
    </lineage>
</organism>
<gene>
    <name evidence="1" type="ORF">CCMP2556_LOCUS8566</name>
</gene>
<protein>
    <submittedName>
        <fullName evidence="1">Uncharacterized protein</fullName>
    </submittedName>
</protein>
<proteinExistence type="predicted"/>